<dbReference type="InterPro" id="IPR016055">
    <property type="entry name" value="A-D-PHexomutase_a/b/a-I/II/III"/>
</dbReference>
<evidence type="ECO:0000259" key="7">
    <source>
        <dbReference type="Pfam" id="PF02880"/>
    </source>
</evidence>
<dbReference type="GO" id="GO:0009252">
    <property type="term" value="P:peptidoglycan biosynthetic process"/>
    <property type="evidence" value="ECO:0007669"/>
    <property type="project" value="TreeGrafter"/>
</dbReference>
<sequence>MLGGEQSGHVVMSEYANTGDGLLTALHLLARVVQTGSSLADLAARVTKLPQVLVNVTGVDKSRADSDLIVAAAVARASAELGDSGRVLLRPSGTEPVIRVMVEAASHEQAQRLSDELAAIVLAELAL</sequence>
<dbReference type="FunFam" id="3.30.310.50:FF:000001">
    <property type="entry name" value="Phosphoglucosamine mutase"/>
    <property type="match status" value="1"/>
</dbReference>
<dbReference type="PANTHER" id="PTHR42946:SF1">
    <property type="entry name" value="PHOSPHOGLUCOMUTASE (ALPHA-D-GLUCOSE-1,6-BISPHOSPHATE-DEPENDENT)"/>
    <property type="match status" value="1"/>
</dbReference>
<dbReference type="Pfam" id="PF00408">
    <property type="entry name" value="PGM_PMM_IV"/>
    <property type="match status" value="1"/>
</dbReference>
<evidence type="ECO:0000259" key="6">
    <source>
        <dbReference type="Pfam" id="PF00408"/>
    </source>
</evidence>
<feature type="domain" description="Alpha-D-phosphohexomutase alpha/beta/alpha" evidence="7">
    <location>
        <begin position="2"/>
        <end position="46"/>
    </location>
</feature>
<evidence type="ECO:0000313" key="8">
    <source>
        <dbReference type="EMBL" id="CAB4739813.1"/>
    </source>
</evidence>
<evidence type="ECO:0000256" key="1">
    <source>
        <dbReference type="ARBA" id="ARBA00001946"/>
    </source>
</evidence>
<dbReference type="SUPFAM" id="SSF53738">
    <property type="entry name" value="Phosphoglucomutase, first 3 domains"/>
    <property type="match status" value="1"/>
</dbReference>
<keyword evidence="3" id="KW-0479">Metal-binding</keyword>
<dbReference type="GO" id="GO:0005975">
    <property type="term" value="P:carbohydrate metabolic process"/>
    <property type="evidence" value="ECO:0007669"/>
    <property type="project" value="InterPro"/>
</dbReference>
<accession>A0A6J6SYN1</accession>
<dbReference type="GO" id="GO:0006048">
    <property type="term" value="P:UDP-N-acetylglucosamine biosynthetic process"/>
    <property type="evidence" value="ECO:0007669"/>
    <property type="project" value="TreeGrafter"/>
</dbReference>
<dbReference type="Pfam" id="PF02880">
    <property type="entry name" value="PGM_PMM_III"/>
    <property type="match status" value="1"/>
</dbReference>
<dbReference type="PANTHER" id="PTHR42946">
    <property type="entry name" value="PHOSPHOHEXOSE MUTASE"/>
    <property type="match status" value="1"/>
</dbReference>
<dbReference type="InterPro" id="IPR005846">
    <property type="entry name" value="A-D-PHexomutase_a/b/a-III"/>
</dbReference>
<dbReference type="InterPro" id="IPR036900">
    <property type="entry name" value="A-D-PHexomutase_C_sf"/>
</dbReference>
<feature type="domain" description="Alpha-D-phosphohexomutase C-terminal" evidence="6">
    <location>
        <begin position="53"/>
        <end position="119"/>
    </location>
</feature>
<dbReference type="GO" id="GO:0005829">
    <property type="term" value="C:cytosol"/>
    <property type="evidence" value="ECO:0007669"/>
    <property type="project" value="TreeGrafter"/>
</dbReference>
<dbReference type="GO" id="GO:0004615">
    <property type="term" value="F:phosphomannomutase activity"/>
    <property type="evidence" value="ECO:0007669"/>
    <property type="project" value="TreeGrafter"/>
</dbReference>
<protein>
    <submittedName>
        <fullName evidence="8">Unannotated protein</fullName>
    </submittedName>
</protein>
<dbReference type="Gene3D" id="3.40.120.10">
    <property type="entry name" value="Alpha-D-Glucose-1,6-Bisphosphate, subunit A, domain 3"/>
    <property type="match status" value="1"/>
</dbReference>
<gene>
    <name evidence="8" type="ORF">UFOPK2786_00710</name>
</gene>
<dbReference type="GO" id="GO:0008966">
    <property type="term" value="F:phosphoglucosamine mutase activity"/>
    <property type="evidence" value="ECO:0007669"/>
    <property type="project" value="TreeGrafter"/>
</dbReference>
<evidence type="ECO:0000256" key="3">
    <source>
        <dbReference type="ARBA" id="ARBA00022723"/>
    </source>
</evidence>
<dbReference type="InterPro" id="IPR005843">
    <property type="entry name" value="A-D-PHexomutase_C"/>
</dbReference>
<proteinExistence type="predicted"/>
<evidence type="ECO:0000256" key="5">
    <source>
        <dbReference type="ARBA" id="ARBA00023235"/>
    </source>
</evidence>
<dbReference type="GO" id="GO:0046872">
    <property type="term" value="F:metal ion binding"/>
    <property type="evidence" value="ECO:0007669"/>
    <property type="project" value="UniProtKB-KW"/>
</dbReference>
<evidence type="ECO:0000256" key="4">
    <source>
        <dbReference type="ARBA" id="ARBA00022842"/>
    </source>
</evidence>
<dbReference type="SUPFAM" id="SSF55957">
    <property type="entry name" value="Phosphoglucomutase, C-terminal domain"/>
    <property type="match status" value="1"/>
</dbReference>
<name>A0A6J6SYN1_9ZZZZ</name>
<dbReference type="AlphaFoldDB" id="A0A6J6SYN1"/>
<comment type="cofactor">
    <cofactor evidence="1">
        <name>Mg(2+)</name>
        <dbReference type="ChEBI" id="CHEBI:18420"/>
    </cofactor>
</comment>
<keyword evidence="4" id="KW-0460">Magnesium</keyword>
<dbReference type="EMBL" id="CAEZYW010000088">
    <property type="protein sequence ID" value="CAB4739813.1"/>
    <property type="molecule type" value="Genomic_DNA"/>
</dbReference>
<reference evidence="8" key="1">
    <citation type="submission" date="2020-05" db="EMBL/GenBank/DDBJ databases">
        <authorList>
            <person name="Chiriac C."/>
            <person name="Salcher M."/>
            <person name="Ghai R."/>
            <person name="Kavagutti S V."/>
        </authorList>
    </citation>
    <scope>NUCLEOTIDE SEQUENCE</scope>
</reference>
<dbReference type="InterPro" id="IPR050060">
    <property type="entry name" value="Phosphoglucosamine_mutase"/>
</dbReference>
<organism evidence="8">
    <name type="scientific">freshwater metagenome</name>
    <dbReference type="NCBI Taxonomy" id="449393"/>
    <lineage>
        <taxon>unclassified sequences</taxon>
        <taxon>metagenomes</taxon>
        <taxon>ecological metagenomes</taxon>
    </lineage>
</organism>
<evidence type="ECO:0000256" key="2">
    <source>
        <dbReference type="ARBA" id="ARBA00022553"/>
    </source>
</evidence>
<dbReference type="Gene3D" id="3.30.310.50">
    <property type="entry name" value="Alpha-D-phosphohexomutase, C-terminal domain"/>
    <property type="match status" value="1"/>
</dbReference>
<keyword evidence="5" id="KW-0413">Isomerase</keyword>
<keyword evidence="2" id="KW-0597">Phosphoprotein</keyword>